<dbReference type="STRING" id="391625.PPSIR1_15175"/>
<comment type="caution">
    <text evidence="1">The sequence shown here is derived from an EMBL/GenBank/DDBJ whole genome shotgun (WGS) entry which is preliminary data.</text>
</comment>
<dbReference type="Proteomes" id="UP000005801">
    <property type="component" value="Unassembled WGS sequence"/>
</dbReference>
<protein>
    <recommendedName>
        <fullName evidence="3">Carboxypeptidase regulatory-like domain-containing protein</fullName>
    </recommendedName>
</protein>
<dbReference type="SUPFAM" id="SSF49464">
    <property type="entry name" value="Carboxypeptidase regulatory domain-like"/>
    <property type="match status" value="1"/>
</dbReference>
<dbReference type="InterPro" id="IPR008969">
    <property type="entry name" value="CarboxyPept-like_regulatory"/>
</dbReference>
<dbReference type="AlphaFoldDB" id="A6G6G2"/>
<dbReference type="EMBL" id="ABCS01000029">
    <property type="protein sequence ID" value="EDM78591.1"/>
    <property type="molecule type" value="Genomic_DNA"/>
</dbReference>
<dbReference type="OrthoDB" id="5481422at2"/>
<gene>
    <name evidence="1" type="ORF">PPSIR1_15175</name>
</gene>
<dbReference type="RefSeq" id="WP_006972311.1">
    <property type="nucleotide sequence ID" value="NZ_ABCS01000029.1"/>
</dbReference>
<sequence>MLDGDGAPLGTGALDIVCVDGETSRVSLDEDGRFLGPECSASACLRLLHPRVAQPQAWEVEAGGWTGQWRGAWAPRLDARVLDEHGVPIAAAQALVRVEPGDGLLRAGTDADGHFSLAVAAPSPCDRCMATCPERDPEGVMHLLVQSPGHAPFSQELRPSELGGEAREIVLGPPADPLRGRVVDADGRAFAARTRVLALGVDRALETHAARVEEDGSFSMSSLGEGLYELRAVRDGIELATARGRGGEELVLSSERVASIERVELEILDPEGSPCVGVRIDGGPFAGARSDARGRVVGLGVVPETYTLRLSGQEGQGGGAVELDLSDPEGSGAVKADLEWRCR</sequence>
<reference evidence="1 2" key="1">
    <citation type="submission" date="2007-06" db="EMBL/GenBank/DDBJ databases">
        <authorList>
            <person name="Shimkets L."/>
            <person name="Ferriera S."/>
            <person name="Johnson J."/>
            <person name="Kravitz S."/>
            <person name="Beeson K."/>
            <person name="Sutton G."/>
            <person name="Rogers Y.-H."/>
            <person name="Friedman R."/>
            <person name="Frazier M."/>
            <person name="Venter J.C."/>
        </authorList>
    </citation>
    <scope>NUCLEOTIDE SEQUENCE [LARGE SCALE GENOMIC DNA]</scope>
    <source>
        <strain evidence="1 2">SIR-1</strain>
    </source>
</reference>
<keyword evidence="2" id="KW-1185">Reference proteome</keyword>
<name>A6G6G2_9BACT</name>
<evidence type="ECO:0000313" key="1">
    <source>
        <dbReference type="EMBL" id="EDM78591.1"/>
    </source>
</evidence>
<evidence type="ECO:0000313" key="2">
    <source>
        <dbReference type="Proteomes" id="UP000005801"/>
    </source>
</evidence>
<organism evidence="1 2">
    <name type="scientific">Plesiocystis pacifica SIR-1</name>
    <dbReference type="NCBI Taxonomy" id="391625"/>
    <lineage>
        <taxon>Bacteria</taxon>
        <taxon>Pseudomonadati</taxon>
        <taxon>Myxococcota</taxon>
        <taxon>Polyangia</taxon>
        <taxon>Nannocystales</taxon>
        <taxon>Nannocystaceae</taxon>
        <taxon>Plesiocystis</taxon>
    </lineage>
</organism>
<evidence type="ECO:0008006" key="3">
    <source>
        <dbReference type="Google" id="ProtNLM"/>
    </source>
</evidence>
<accession>A6G6G2</accession>
<proteinExistence type="predicted"/>